<organism evidence="1 2">
    <name type="scientific">Nibea albiflora</name>
    <name type="common">Yellow drum</name>
    <name type="synonym">Corvina albiflora</name>
    <dbReference type="NCBI Taxonomy" id="240163"/>
    <lineage>
        <taxon>Eukaryota</taxon>
        <taxon>Metazoa</taxon>
        <taxon>Chordata</taxon>
        <taxon>Craniata</taxon>
        <taxon>Vertebrata</taxon>
        <taxon>Euteleostomi</taxon>
        <taxon>Actinopterygii</taxon>
        <taxon>Neopterygii</taxon>
        <taxon>Teleostei</taxon>
        <taxon>Neoteleostei</taxon>
        <taxon>Acanthomorphata</taxon>
        <taxon>Eupercaria</taxon>
        <taxon>Sciaenidae</taxon>
        <taxon>Nibea</taxon>
    </lineage>
</organism>
<proteinExistence type="predicted"/>
<sequence>MSRYNIYSLLDWIYGGVDPKFEGNGGPECAAFIAPQQRISESLIIVLVSLVEIGVALRKINLSKELKVVGKDCTRAKEDSLGKNLLLVALCMTFGVEVGFKFATKTVIYLLNPCHVITMVQVVTAPTSCQICILNNNPSRWEDNQEALATPLTATHSLDSDPLAGKVVPSCNKAWLFQVQPSRLQVHMLNGALLALMFPVVNTRLLPFEKEIYYIQHSMLYLVPLYLFRKGGVYKPEPLGDMWWALLSNGLLFVYHFVFLQLLGLATEVNLNNMLCPAVSDPFYGPWYRVWATGHQTLLTLLHGKVLTLLSQHTGSVCRSLLDTLRLRSKKVD</sequence>
<dbReference type="Proteomes" id="UP000805704">
    <property type="component" value="Chromosome 19"/>
</dbReference>
<gene>
    <name evidence="1" type="ORF">GBF38_019388</name>
</gene>
<dbReference type="EMBL" id="CM024807">
    <property type="protein sequence ID" value="KAG8008290.1"/>
    <property type="molecule type" value="Genomic_DNA"/>
</dbReference>
<evidence type="ECO:0000313" key="1">
    <source>
        <dbReference type="EMBL" id="KAG8008290.1"/>
    </source>
</evidence>
<keyword evidence="2" id="KW-1185">Reference proteome</keyword>
<accession>A0ACB7F1Z6</accession>
<comment type="caution">
    <text evidence="1">The sequence shown here is derived from an EMBL/GenBank/DDBJ whole genome shotgun (WGS) entry which is preliminary data.</text>
</comment>
<name>A0ACB7F1Z6_NIBAL</name>
<evidence type="ECO:0000313" key="2">
    <source>
        <dbReference type="Proteomes" id="UP000805704"/>
    </source>
</evidence>
<protein>
    <submittedName>
        <fullName evidence="1">Uncharacterized protein</fullName>
    </submittedName>
</protein>
<reference evidence="1" key="1">
    <citation type="submission" date="2020-04" db="EMBL/GenBank/DDBJ databases">
        <title>A chromosome-scale assembly and high-density genetic map of the yellow drum (Nibea albiflora) genome.</title>
        <authorList>
            <person name="Xu D."/>
            <person name="Zhang W."/>
            <person name="Chen R."/>
            <person name="Tan P."/>
            <person name="Wang L."/>
            <person name="Song H."/>
            <person name="Tian L."/>
            <person name="Zhu Q."/>
            <person name="Wang B."/>
        </authorList>
    </citation>
    <scope>NUCLEOTIDE SEQUENCE</scope>
    <source>
        <strain evidence="1">ZJHYS-2018</strain>
    </source>
</reference>